<sequence length="298" mass="32340">MPLSAGSWIHDGRSPGFQWSPPGVRQRATQTGKQSSGSARTQTTQRSSLVSNDVRTATKRRAPLRPQHLRRPSPIVIRNIHLTADDGQNAFQPSQIAVNYWYDATRGTEVGVTCHTGRGNRGRRLGHVLLTGPREVRVRDVTRNTTSALPHGQPHHPRSTRLHLPEVRRRSRGSSAMGGSGAPDRIDRHDDQGGGHRTEAGGARRDMGRNGSHQALLLIGLTIGDATVCTPSGTAGDGTEVRGHRCAGIETQPKQPPLTRQRTRARIGTAARRRSGGPSPGCWTSILAHDCAEMVARW</sequence>
<evidence type="ECO:0000313" key="3">
    <source>
        <dbReference type="Proteomes" id="UP000555407"/>
    </source>
</evidence>
<feature type="compositionally biased region" description="Polar residues" evidence="1">
    <location>
        <begin position="27"/>
        <end position="55"/>
    </location>
</feature>
<feature type="compositionally biased region" description="Basic and acidic residues" evidence="1">
    <location>
        <begin position="184"/>
        <end position="208"/>
    </location>
</feature>
<gene>
    <name evidence="2" type="ORF">BJY22_000732</name>
</gene>
<feature type="region of interest" description="Disordered" evidence="1">
    <location>
        <begin position="249"/>
        <end position="279"/>
    </location>
</feature>
<dbReference type="EMBL" id="JAASRO010000001">
    <property type="protein sequence ID" value="NIK55015.1"/>
    <property type="molecule type" value="Genomic_DNA"/>
</dbReference>
<feature type="compositionally biased region" description="Basic residues" evidence="1">
    <location>
        <begin position="261"/>
        <end position="275"/>
    </location>
</feature>
<accession>A0A7X5V5J3</accession>
<proteinExistence type="predicted"/>
<dbReference type="Proteomes" id="UP000555407">
    <property type="component" value="Unassembled WGS sequence"/>
</dbReference>
<evidence type="ECO:0000313" key="2">
    <source>
        <dbReference type="EMBL" id="NIK55015.1"/>
    </source>
</evidence>
<feature type="region of interest" description="Disordered" evidence="1">
    <location>
        <begin position="1"/>
        <end position="61"/>
    </location>
</feature>
<evidence type="ECO:0000256" key="1">
    <source>
        <dbReference type="SAM" id="MobiDB-lite"/>
    </source>
</evidence>
<comment type="caution">
    <text evidence="2">The sequence shown here is derived from an EMBL/GenBank/DDBJ whole genome shotgun (WGS) entry which is preliminary data.</text>
</comment>
<name>A0A7X5V5J3_9ACTN</name>
<protein>
    <submittedName>
        <fullName evidence="2">Uncharacterized protein</fullName>
    </submittedName>
</protein>
<keyword evidence="3" id="KW-1185">Reference proteome</keyword>
<dbReference type="AlphaFoldDB" id="A0A7X5V5J3"/>
<feature type="region of interest" description="Disordered" evidence="1">
    <location>
        <begin position="144"/>
        <end position="209"/>
    </location>
</feature>
<organism evidence="2 3">
    <name type="scientific">Kribbella shirazensis</name>
    <dbReference type="NCBI Taxonomy" id="1105143"/>
    <lineage>
        <taxon>Bacteria</taxon>
        <taxon>Bacillati</taxon>
        <taxon>Actinomycetota</taxon>
        <taxon>Actinomycetes</taxon>
        <taxon>Propionibacteriales</taxon>
        <taxon>Kribbellaceae</taxon>
        <taxon>Kribbella</taxon>
    </lineage>
</organism>
<reference evidence="2 3" key="1">
    <citation type="submission" date="2020-03" db="EMBL/GenBank/DDBJ databases">
        <title>Sequencing the genomes of 1000 actinobacteria strains.</title>
        <authorList>
            <person name="Klenk H.-P."/>
        </authorList>
    </citation>
    <scope>NUCLEOTIDE SEQUENCE [LARGE SCALE GENOMIC DNA]</scope>
    <source>
        <strain evidence="2 3">DSM 45490</strain>
    </source>
</reference>